<dbReference type="Proteomes" id="UP001189624">
    <property type="component" value="Chromosome 7"/>
</dbReference>
<gene>
    <name evidence="1" type="ORF">AYBTSS11_LOCUS22379</name>
</gene>
<sequence length="54" mass="5968">MSLRRQIKVDEPIPDASSRLGIDNGSWSAIVYQAPIATMKTDPKKALLLHLPHS</sequence>
<protein>
    <submittedName>
        <fullName evidence="1">Uncharacterized protein</fullName>
    </submittedName>
</protein>
<proteinExistence type="predicted"/>
<organism evidence="1 2">
    <name type="scientific">Sphenostylis stenocarpa</name>
    <dbReference type="NCBI Taxonomy" id="92480"/>
    <lineage>
        <taxon>Eukaryota</taxon>
        <taxon>Viridiplantae</taxon>
        <taxon>Streptophyta</taxon>
        <taxon>Embryophyta</taxon>
        <taxon>Tracheophyta</taxon>
        <taxon>Spermatophyta</taxon>
        <taxon>Magnoliopsida</taxon>
        <taxon>eudicotyledons</taxon>
        <taxon>Gunneridae</taxon>
        <taxon>Pentapetalae</taxon>
        <taxon>rosids</taxon>
        <taxon>fabids</taxon>
        <taxon>Fabales</taxon>
        <taxon>Fabaceae</taxon>
        <taxon>Papilionoideae</taxon>
        <taxon>50 kb inversion clade</taxon>
        <taxon>NPAAA clade</taxon>
        <taxon>indigoferoid/millettioid clade</taxon>
        <taxon>Phaseoleae</taxon>
        <taxon>Sphenostylis</taxon>
    </lineage>
</organism>
<reference evidence="1" key="1">
    <citation type="submission" date="2023-10" db="EMBL/GenBank/DDBJ databases">
        <authorList>
            <person name="Domelevo Entfellner J.-B."/>
        </authorList>
    </citation>
    <scope>NUCLEOTIDE SEQUENCE</scope>
</reference>
<evidence type="ECO:0000313" key="1">
    <source>
        <dbReference type="EMBL" id="CAJ1969667.1"/>
    </source>
</evidence>
<dbReference type="Gramene" id="rna-AYBTSS11_LOCUS22379">
    <property type="protein sequence ID" value="CAJ1969667.1"/>
    <property type="gene ID" value="gene-AYBTSS11_LOCUS22379"/>
</dbReference>
<evidence type="ECO:0000313" key="2">
    <source>
        <dbReference type="Proteomes" id="UP001189624"/>
    </source>
</evidence>
<dbReference type="AlphaFoldDB" id="A0AA86T6I8"/>
<keyword evidence="2" id="KW-1185">Reference proteome</keyword>
<accession>A0AA86T6I8</accession>
<name>A0AA86T6I8_9FABA</name>
<dbReference type="EMBL" id="OY731404">
    <property type="protein sequence ID" value="CAJ1969667.1"/>
    <property type="molecule type" value="Genomic_DNA"/>
</dbReference>